<dbReference type="PANTHER" id="PTHR11361">
    <property type="entry name" value="DNA MISMATCH REPAIR PROTEIN MUTS FAMILY MEMBER"/>
    <property type="match status" value="1"/>
</dbReference>
<dbReference type="GO" id="GO:0030983">
    <property type="term" value="F:mismatched DNA binding"/>
    <property type="evidence" value="ECO:0007669"/>
    <property type="project" value="InterPro"/>
</dbReference>
<keyword evidence="3" id="KW-0067">ATP-binding</keyword>
<dbReference type="Gene3D" id="3.40.50.300">
    <property type="entry name" value="P-loop containing nucleotide triphosphate hydrolases"/>
    <property type="match status" value="1"/>
</dbReference>
<evidence type="ECO:0000256" key="4">
    <source>
        <dbReference type="ARBA" id="ARBA00023125"/>
    </source>
</evidence>
<reference evidence="7 8" key="1">
    <citation type="submission" date="2019-02" db="EMBL/GenBank/DDBJ databases">
        <title>Genomic Encyclopedia of Type Strains, Phase IV (KMG-IV): sequencing the most valuable type-strain genomes for metagenomic binning, comparative biology and taxonomic classification.</title>
        <authorList>
            <person name="Goeker M."/>
        </authorList>
    </citation>
    <scope>NUCLEOTIDE SEQUENCE [LARGE SCALE GENOMIC DNA]</scope>
    <source>
        <strain evidence="7 8">DSM 18116</strain>
    </source>
</reference>
<keyword evidence="5" id="KW-0234">DNA repair</keyword>
<comment type="caution">
    <text evidence="7">The sequence shown here is derived from an EMBL/GenBank/DDBJ whole genome shotgun (WGS) entry which is preliminary data.</text>
</comment>
<evidence type="ECO:0000256" key="1">
    <source>
        <dbReference type="ARBA" id="ARBA00006271"/>
    </source>
</evidence>
<keyword evidence="2" id="KW-0547">Nucleotide-binding</keyword>
<dbReference type="InterPro" id="IPR007696">
    <property type="entry name" value="DNA_mismatch_repair_MutS_core"/>
</dbReference>
<evidence type="ECO:0000313" key="7">
    <source>
        <dbReference type="EMBL" id="RZS74585.1"/>
    </source>
</evidence>
<dbReference type="GO" id="GO:0005524">
    <property type="term" value="F:ATP binding"/>
    <property type="evidence" value="ECO:0007669"/>
    <property type="project" value="UniProtKB-KW"/>
</dbReference>
<dbReference type="SUPFAM" id="SSF48334">
    <property type="entry name" value="DNA repair protein MutS, domain III"/>
    <property type="match status" value="1"/>
</dbReference>
<dbReference type="Pfam" id="PF05192">
    <property type="entry name" value="MutS_III"/>
    <property type="match status" value="1"/>
</dbReference>
<dbReference type="InterPro" id="IPR036187">
    <property type="entry name" value="DNA_mismatch_repair_MutS_sf"/>
</dbReference>
<dbReference type="AlphaFoldDB" id="A0A4Q7N2Y0"/>
<dbReference type="RefSeq" id="WP_130539039.1">
    <property type="nucleotide sequence ID" value="NZ_CP042431.1"/>
</dbReference>
<dbReference type="InterPro" id="IPR045076">
    <property type="entry name" value="MutS"/>
</dbReference>
<name>A0A4Q7N2Y0_9BACT</name>
<comment type="similarity">
    <text evidence="1">Belongs to the DNA mismatch repair MutS family.</text>
</comment>
<dbReference type="SUPFAM" id="SSF52540">
    <property type="entry name" value="P-loop containing nucleoside triphosphate hydrolases"/>
    <property type="match status" value="1"/>
</dbReference>
<dbReference type="Proteomes" id="UP000293874">
    <property type="component" value="Unassembled WGS sequence"/>
</dbReference>
<dbReference type="SMART" id="SM00534">
    <property type="entry name" value="MUTSac"/>
    <property type="match status" value="1"/>
</dbReference>
<evidence type="ECO:0000313" key="8">
    <source>
        <dbReference type="Proteomes" id="UP000293874"/>
    </source>
</evidence>
<proteinExistence type="inferred from homology"/>
<dbReference type="Gene3D" id="1.10.1420.10">
    <property type="match status" value="1"/>
</dbReference>
<evidence type="ECO:0000256" key="3">
    <source>
        <dbReference type="ARBA" id="ARBA00022840"/>
    </source>
</evidence>
<dbReference type="EMBL" id="SGXA01000001">
    <property type="protein sequence ID" value="RZS74585.1"/>
    <property type="molecule type" value="Genomic_DNA"/>
</dbReference>
<evidence type="ECO:0000256" key="5">
    <source>
        <dbReference type="ARBA" id="ARBA00023204"/>
    </source>
</evidence>
<keyword evidence="5" id="KW-0227">DNA damage</keyword>
<feature type="domain" description="DNA mismatch repair proteins mutS family" evidence="6">
    <location>
        <begin position="256"/>
        <end position="435"/>
    </location>
</feature>
<evidence type="ECO:0000256" key="2">
    <source>
        <dbReference type="ARBA" id="ARBA00022741"/>
    </source>
</evidence>
<dbReference type="InterPro" id="IPR000432">
    <property type="entry name" value="DNA_mismatch_repair_MutS_C"/>
</dbReference>
<keyword evidence="4" id="KW-0238">DNA-binding</keyword>
<dbReference type="Pfam" id="PF00488">
    <property type="entry name" value="MutS_V"/>
    <property type="match status" value="1"/>
</dbReference>
<protein>
    <submittedName>
        <fullName evidence="7">MutS-like protein</fullName>
    </submittedName>
</protein>
<accession>A0A4Q7N2Y0</accession>
<keyword evidence="8" id="KW-1185">Reference proteome</keyword>
<gene>
    <name evidence="7" type="ORF">EV199_0434</name>
</gene>
<dbReference type="GO" id="GO:0006298">
    <property type="term" value="P:mismatch repair"/>
    <property type="evidence" value="ECO:0007669"/>
    <property type="project" value="InterPro"/>
</dbReference>
<dbReference type="PANTHER" id="PTHR11361:SF34">
    <property type="entry name" value="DNA MISMATCH REPAIR PROTEIN MSH1, MITOCHONDRIAL"/>
    <property type="match status" value="1"/>
</dbReference>
<evidence type="ECO:0000259" key="6">
    <source>
        <dbReference type="SMART" id="SM00534"/>
    </source>
</evidence>
<dbReference type="GO" id="GO:0140664">
    <property type="term" value="F:ATP-dependent DNA damage sensor activity"/>
    <property type="evidence" value="ECO:0007669"/>
    <property type="project" value="InterPro"/>
</dbReference>
<dbReference type="OrthoDB" id="1097361at2"/>
<sequence>MSFISDKQTLEDLNLLGRYKSNSIYRLFDHTITGGGRQLLEEMFRQPLTDASQINDRVRCFRYFGNHRPELPFSAADFEIMESYLSSVTGNLVETGWNTILKKVRSQLTGGQEYAQLEAGCRQTIITLQSIRKMVMPLTASDDHPVADPLSILQQFFQRKEMQWLNEADTGTAIPLAKLIRYNHCLREKMKQEIKELLPIIYWLDVNIAVSGVAATRGFCYPAARPAAEQVIDIEGLYHPGLSKAVSNQTEFSAAHNLIFLTGANMAGKSTFMKSFGVAIYLAHMGFPVAASQMRFSVKDGIYSSINVPDDLEHGYSHFYAEVLRVKTVATAVDSGKNLVIIFDELFKGTNVKDAYEATLSITAAFSRHRNCCFIISTHIIEAGHALQEQTAHIRFRYMPTVMQGNIPTYTYKIQEGITSDRQGMLIIENEKILDLIQQ</sequence>
<organism evidence="7 8">
    <name type="scientific">Pseudobacter ginsenosidimutans</name>
    <dbReference type="NCBI Taxonomy" id="661488"/>
    <lineage>
        <taxon>Bacteria</taxon>
        <taxon>Pseudomonadati</taxon>
        <taxon>Bacteroidota</taxon>
        <taxon>Chitinophagia</taxon>
        <taxon>Chitinophagales</taxon>
        <taxon>Chitinophagaceae</taxon>
        <taxon>Pseudobacter</taxon>
    </lineage>
</organism>
<dbReference type="InterPro" id="IPR027417">
    <property type="entry name" value="P-loop_NTPase"/>
</dbReference>